<accession>A0A2L0UIR6</accession>
<proteinExistence type="predicted"/>
<evidence type="ECO:0000256" key="1">
    <source>
        <dbReference type="SAM" id="Phobius"/>
    </source>
</evidence>
<feature type="transmembrane region" description="Helical" evidence="1">
    <location>
        <begin position="57"/>
        <end position="79"/>
    </location>
</feature>
<feature type="transmembrane region" description="Helical" evidence="1">
    <location>
        <begin position="99"/>
        <end position="120"/>
    </location>
</feature>
<reference evidence="2 3" key="1">
    <citation type="submission" date="2017-11" db="EMBL/GenBank/DDBJ databases">
        <title>Draft genome of Arthrobacter agilis strain UMCV2, a plant growth-promoting rhizobacterium and biocontrol capacity of phytopathogenic fungi.</title>
        <authorList>
            <person name="Martinez-Camara R."/>
            <person name="Santoyo G."/>
            <person name="Moreno-Hagelsieb G."/>
            <person name="Valencia-Cantero E."/>
        </authorList>
    </citation>
    <scope>NUCLEOTIDE SEQUENCE [LARGE SCALE GENOMIC DNA]</scope>
    <source>
        <strain evidence="2 3">UMCV2</strain>
    </source>
</reference>
<organism evidence="2 3">
    <name type="scientific">Arthrobacter agilis</name>
    <dbReference type="NCBI Taxonomy" id="37921"/>
    <lineage>
        <taxon>Bacteria</taxon>
        <taxon>Bacillati</taxon>
        <taxon>Actinomycetota</taxon>
        <taxon>Actinomycetes</taxon>
        <taxon>Micrococcales</taxon>
        <taxon>Micrococcaceae</taxon>
        <taxon>Arthrobacter</taxon>
    </lineage>
</organism>
<protein>
    <recommendedName>
        <fullName evidence="4">DUF2306 domain-containing protein</fullName>
    </recommendedName>
</protein>
<keyword evidence="1" id="KW-0812">Transmembrane</keyword>
<feature type="transmembrane region" description="Helical" evidence="1">
    <location>
        <begin position="12"/>
        <end position="37"/>
    </location>
</feature>
<keyword evidence="1" id="KW-1133">Transmembrane helix</keyword>
<name>A0A2L0UIR6_9MICC</name>
<feature type="transmembrane region" description="Helical" evidence="1">
    <location>
        <begin position="126"/>
        <end position="146"/>
    </location>
</feature>
<dbReference type="InterPro" id="IPR018750">
    <property type="entry name" value="DUF2306_membrane"/>
</dbReference>
<feature type="transmembrane region" description="Helical" evidence="1">
    <location>
        <begin position="158"/>
        <end position="178"/>
    </location>
</feature>
<gene>
    <name evidence="2" type="ORF">CVO76_16905</name>
</gene>
<dbReference type="Pfam" id="PF10067">
    <property type="entry name" value="DUF2306"/>
    <property type="match status" value="1"/>
</dbReference>
<dbReference type="Proteomes" id="UP000239187">
    <property type="component" value="Chromosome"/>
</dbReference>
<evidence type="ECO:0000313" key="2">
    <source>
        <dbReference type="EMBL" id="AUZ89123.1"/>
    </source>
</evidence>
<sequence>MTEKAAIAHPRLVRGAAVAIGALTTIVLVFTALRVMIDGPDILAGTVPGDDFAERYVAHPWLAYLHIAPGVVYLVGAPLQLSRRFRTRHYDAHRRLGRVLLTCALVAGLFALLFGVPHAWGGAPEAAATVVFGCWFLACLVLAFRAIRRDDVRHHRRWMIRAFAVGIGVGTIRIWVGVFEAVEQVMSGGTTPATPDTTLFGVAFWLAFTMHVAVGEWWLRRTPALTG</sequence>
<keyword evidence="1" id="KW-0472">Membrane</keyword>
<evidence type="ECO:0000313" key="3">
    <source>
        <dbReference type="Proteomes" id="UP000239187"/>
    </source>
</evidence>
<dbReference type="AlphaFoldDB" id="A0A2L0UIR6"/>
<dbReference type="RefSeq" id="WP_208740230.1">
    <property type="nucleotide sequence ID" value="NZ_CP024915.1"/>
</dbReference>
<feature type="transmembrane region" description="Helical" evidence="1">
    <location>
        <begin position="198"/>
        <end position="219"/>
    </location>
</feature>
<dbReference type="EMBL" id="CP024915">
    <property type="protein sequence ID" value="AUZ89123.1"/>
    <property type="molecule type" value="Genomic_DNA"/>
</dbReference>
<evidence type="ECO:0008006" key="4">
    <source>
        <dbReference type="Google" id="ProtNLM"/>
    </source>
</evidence>